<dbReference type="SMART" id="SM00530">
    <property type="entry name" value="HTH_XRE"/>
    <property type="match status" value="1"/>
</dbReference>
<gene>
    <name evidence="4" type="ORF">D5H75_15415</name>
</gene>
<evidence type="ECO:0000256" key="1">
    <source>
        <dbReference type="ARBA" id="ARBA00023125"/>
    </source>
</evidence>
<keyword evidence="5" id="KW-1185">Reference proteome</keyword>
<dbReference type="PANTHER" id="PTHR46797:SF1">
    <property type="entry name" value="METHYLPHOSPHONATE SYNTHASE"/>
    <property type="match status" value="1"/>
</dbReference>
<dbReference type="InterPro" id="IPR050807">
    <property type="entry name" value="TransReg_Diox_bact_type"/>
</dbReference>
<dbReference type="OrthoDB" id="5584941at2"/>
<dbReference type="GO" id="GO:0003677">
    <property type="term" value="F:DNA binding"/>
    <property type="evidence" value="ECO:0007669"/>
    <property type="project" value="UniProtKB-KW"/>
</dbReference>
<dbReference type="SUPFAM" id="SSF51182">
    <property type="entry name" value="RmlC-like cupins"/>
    <property type="match status" value="1"/>
</dbReference>
<evidence type="ECO:0000313" key="4">
    <source>
        <dbReference type="EMBL" id="RJL31851.1"/>
    </source>
</evidence>
<dbReference type="CDD" id="cd02209">
    <property type="entry name" value="cupin_XRE_C"/>
    <property type="match status" value="1"/>
</dbReference>
<name>A0A3A4ARS2_9ACTN</name>
<dbReference type="InterPro" id="IPR001387">
    <property type="entry name" value="Cro/C1-type_HTH"/>
</dbReference>
<sequence length="197" mass="20884">MNPGPPNARNAPSPPREKSQLRPDDAAEVGRRIRALREERGLSLSELARRAGVGKATLSGLENGTRNPTLETLWAVTGHLGVPLAAVVRPGPVAPGAAVHAELLQSFEESTATYELYRLRIPAGTAQTSPAHAEGVTEHLTVFQGVLTAGPRDAPRTLVPGDHLTWTSDVPHVYEAAGDDVHASLLMRYPRPAPPAG</sequence>
<dbReference type="Pfam" id="PF01381">
    <property type="entry name" value="HTH_3"/>
    <property type="match status" value="1"/>
</dbReference>
<organism evidence="4 5">
    <name type="scientific">Bailinhaonella thermotolerans</name>
    <dbReference type="NCBI Taxonomy" id="1070861"/>
    <lineage>
        <taxon>Bacteria</taxon>
        <taxon>Bacillati</taxon>
        <taxon>Actinomycetota</taxon>
        <taxon>Actinomycetes</taxon>
        <taxon>Streptosporangiales</taxon>
        <taxon>Streptosporangiaceae</taxon>
        <taxon>Bailinhaonella</taxon>
    </lineage>
</organism>
<dbReference type="Gene3D" id="2.60.120.10">
    <property type="entry name" value="Jelly Rolls"/>
    <property type="match status" value="1"/>
</dbReference>
<evidence type="ECO:0000256" key="2">
    <source>
        <dbReference type="SAM" id="MobiDB-lite"/>
    </source>
</evidence>
<protein>
    <submittedName>
        <fullName evidence="4">XRE family transcriptional regulator</fullName>
    </submittedName>
</protein>
<dbReference type="GO" id="GO:0005829">
    <property type="term" value="C:cytosol"/>
    <property type="evidence" value="ECO:0007669"/>
    <property type="project" value="TreeGrafter"/>
</dbReference>
<reference evidence="4 5" key="1">
    <citation type="submission" date="2018-09" db="EMBL/GenBank/DDBJ databases">
        <title>YIM 75507 draft genome.</title>
        <authorList>
            <person name="Tang S."/>
            <person name="Feng Y."/>
        </authorList>
    </citation>
    <scope>NUCLEOTIDE SEQUENCE [LARGE SCALE GENOMIC DNA]</scope>
    <source>
        <strain evidence="4 5">YIM 75507</strain>
    </source>
</reference>
<dbReference type="InterPro" id="IPR011051">
    <property type="entry name" value="RmlC_Cupin_sf"/>
</dbReference>
<dbReference type="Gene3D" id="1.10.260.40">
    <property type="entry name" value="lambda repressor-like DNA-binding domains"/>
    <property type="match status" value="1"/>
</dbReference>
<keyword evidence="1" id="KW-0238">DNA-binding</keyword>
<feature type="domain" description="HTH cro/C1-type" evidence="3">
    <location>
        <begin position="33"/>
        <end position="87"/>
    </location>
</feature>
<dbReference type="Proteomes" id="UP000265768">
    <property type="component" value="Unassembled WGS sequence"/>
</dbReference>
<dbReference type="SUPFAM" id="SSF47413">
    <property type="entry name" value="lambda repressor-like DNA-binding domains"/>
    <property type="match status" value="1"/>
</dbReference>
<dbReference type="CDD" id="cd00093">
    <property type="entry name" value="HTH_XRE"/>
    <property type="match status" value="1"/>
</dbReference>
<dbReference type="PANTHER" id="PTHR46797">
    <property type="entry name" value="HTH-TYPE TRANSCRIPTIONAL REGULATOR"/>
    <property type="match status" value="1"/>
</dbReference>
<accession>A0A3A4ARS2</accession>
<comment type="caution">
    <text evidence="4">The sequence shown here is derived from an EMBL/GenBank/DDBJ whole genome shotgun (WGS) entry which is preliminary data.</text>
</comment>
<dbReference type="PROSITE" id="PS50943">
    <property type="entry name" value="HTH_CROC1"/>
    <property type="match status" value="1"/>
</dbReference>
<evidence type="ECO:0000313" key="5">
    <source>
        <dbReference type="Proteomes" id="UP000265768"/>
    </source>
</evidence>
<dbReference type="AlphaFoldDB" id="A0A3A4ARS2"/>
<dbReference type="InterPro" id="IPR010982">
    <property type="entry name" value="Lambda_DNA-bd_dom_sf"/>
</dbReference>
<feature type="region of interest" description="Disordered" evidence="2">
    <location>
        <begin position="1"/>
        <end position="28"/>
    </location>
</feature>
<dbReference type="GO" id="GO:0003700">
    <property type="term" value="F:DNA-binding transcription factor activity"/>
    <property type="evidence" value="ECO:0007669"/>
    <property type="project" value="TreeGrafter"/>
</dbReference>
<dbReference type="InterPro" id="IPR014710">
    <property type="entry name" value="RmlC-like_jellyroll"/>
</dbReference>
<dbReference type="EMBL" id="QZEY01000005">
    <property type="protein sequence ID" value="RJL31851.1"/>
    <property type="molecule type" value="Genomic_DNA"/>
</dbReference>
<proteinExistence type="predicted"/>
<feature type="compositionally biased region" description="Basic and acidic residues" evidence="2">
    <location>
        <begin position="15"/>
        <end position="28"/>
    </location>
</feature>
<evidence type="ECO:0000259" key="3">
    <source>
        <dbReference type="PROSITE" id="PS50943"/>
    </source>
</evidence>